<keyword evidence="7 8" id="KW-0349">Heme</keyword>
<dbReference type="OrthoDB" id="3945418at2759"/>
<keyword evidence="5 7" id="KW-0408">Iron</keyword>
<dbReference type="GO" id="GO:0020037">
    <property type="term" value="F:heme binding"/>
    <property type="evidence" value="ECO:0007669"/>
    <property type="project" value="InterPro"/>
</dbReference>
<dbReference type="InterPro" id="IPR017972">
    <property type="entry name" value="Cyt_P450_CS"/>
</dbReference>
<dbReference type="EMBL" id="KN847545">
    <property type="protein sequence ID" value="KIW03319.1"/>
    <property type="molecule type" value="Genomic_DNA"/>
</dbReference>
<sequence length="504" mass="57593">MLLAVAFALIAYILCIVVYRLYLTPVRSFPGPRLAALTFWYEFYYDVWLRGKYVWKIEKLHRKYGPIVRINPEELHIDDPSFYDEVYVGPTRKTNKWPWSAKMFGTTMATVGTVDHDIHRQRRTALNPFFSKKSISGIEPSIQAHVIKLYRILVSFKGTGHIVNLSDAFACLSADIISDCAFGETYGLVGSPDFAPEWRKFMMDLSLGTHLMKQFGWAYQLLMATFPWVLTRLHPLSRKLFQLRKRLKNQIEIIRSSVKDNRVSSRTLFHALLNGDLPDAEKSPKRLTDEALTVIGAGTITTAHTLALTVFHVLSRPIVLRKLQHELHKIFTSNTEVTWNILSQSPYFSAVVTEGLRLAFGVSHRLQRVSPDADLVYREWIIPAGTPVSQTQMFILTSEKIFPNPQEFIPERWLPIATLMGLPSASEAKRFFVPFSRGTRSCVGMNLAYAELFITIGTLLRPINAGGQFEMDLFETTQRDFKVEYDWFNPCAALDSRGLRVSIK</sequence>
<dbReference type="HOGENOM" id="CLU_001570_14_4_1"/>
<dbReference type="InterPro" id="IPR001128">
    <property type="entry name" value="Cyt_P450"/>
</dbReference>
<dbReference type="STRING" id="253628.A0A0D2AVX7"/>
<dbReference type="GO" id="GO:0016705">
    <property type="term" value="F:oxidoreductase activity, acting on paired donors, with incorporation or reduction of molecular oxygen"/>
    <property type="evidence" value="ECO:0007669"/>
    <property type="project" value="InterPro"/>
</dbReference>
<dbReference type="PANTHER" id="PTHR24305:SF157">
    <property type="entry name" value="N-ACETYLTRYPTOPHAN 6-HYDROXYLASE IVOC-RELATED"/>
    <property type="match status" value="1"/>
</dbReference>
<name>A0A0D2AVX7_9PEZI</name>
<dbReference type="CDD" id="cd11062">
    <property type="entry name" value="CYP58-like"/>
    <property type="match status" value="1"/>
</dbReference>
<feature type="binding site" description="axial binding residue" evidence="7">
    <location>
        <position position="442"/>
    </location>
    <ligand>
        <name>heme</name>
        <dbReference type="ChEBI" id="CHEBI:30413"/>
    </ligand>
    <ligandPart>
        <name>Fe</name>
        <dbReference type="ChEBI" id="CHEBI:18248"/>
    </ligandPart>
</feature>
<evidence type="ECO:0000313" key="10">
    <source>
        <dbReference type="Proteomes" id="UP000053259"/>
    </source>
</evidence>
<evidence type="ECO:0008006" key="11">
    <source>
        <dbReference type="Google" id="ProtNLM"/>
    </source>
</evidence>
<evidence type="ECO:0000256" key="3">
    <source>
        <dbReference type="ARBA" id="ARBA00022723"/>
    </source>
</evidence>
<comment type="cofactor">
    <cofactor evidence="1 7">
        <name>heme</name>
        <dbReference type="ChEBI" id="CHEBI:30413"/>
    </cofactor>
</comment>
<evidence type="ECO:0000313" key="9">
    <source>
        <dbReference type="EMBL" id="KIW03319.1"/>
    </source>
</evidence>
<comment type="similarity">
    <text evidence="2 8">Belongs to the cytochrome P450 family.</text>
</comment>
<dbReference type="SUPFAM" id="SSF48264">
    <property type="entry name" value="Cytochrome P450"/>
    <property type="match status" value="1"/>
</dbReference>
<keyword evidence="6 8" id="KW-0503">Monooxygenase</keyword>
<dbReference type="GO" id="GO:0005506">
    <property type="term" value="F:iron ion binding"/>
    <property type="evidence" value="ECO:0007669"/>
    <property type="project" value="InterPro"/>
</dbReference>
<proteinExistence type="inferred from homology"/>
<keyword evidence="3 7" id="KW-0479">Metal-binding</keyword>
<gene>
    <name evidence="9" type="ORF">PV09_05530</name>
</gene>
<dbReference type="PRINTS" id="PR00385">
    <property type="entry name" value="P450"/>
</dbReference>
<dbReference type="Pfam" id="PF00067">
    <property type="entry name" value="p450"/>
    <property type="match status" value="1"/>
</dbReference>
<dbReference type="GO" id="GO:0004497">
    <property type="term" value="F:monooxygenase activity"/>
    <property type="evidence" value="ECO:0007669"/>
    <property type="project" value="UniProtKB-KW"/>
</dbReference>
<evidence type="ECO:0000256" key="7">
    <source>
        <dbReference type="PIRSR" id="PIRSR602403-1"/>
    </source>
</evidence>
<dbReference type="PRINTS" id="PR00465">
    <property type="entry name" value="EP450IV"/>
</dbReference>
<accession>A0A0D2AVX7</accession>
<dbReference type="Proteomes" id="UP000053259">
    <property type="component" value="Unassembled WGS sequence"/>
</dbReference>
<dbReference type="InParanoid" id="A0A0D2AVX7"/>
<dbReference type="AlphaFoldDB" id="A0A0D2AVX7"/>
<keyword evidence="4 8" id="KW-0560">Oxidoreductase</keyword>
<keyword evidence="10" id="KW-1185">Reference proteome</keyword>
<evidence type="ECO:0000256" key="4">
    <source>
        <dbReference type="ARBA" id="ARBA00023002"/>
    </source>
</evidence>
<dbReference type="RefSeq" id="XP_016213188.1">
    <property type="nucleotide sequence ID" value="XM_016359049.1"/>
</dbReference>
<dbReference type="InterPro" id="IPR002403">
    <property type="entry name" value="Cyt_P450_E_grp-IV"/>
</dbReference>
<dbReference type="InterPro" id="IPR050121">
    <property type="entry name" value="Cytochrome_P450_monoxygenase"/>
</dbReference>
<dbReference type="PROSITE" id="PS00086">
    <property type="entry name" value="CYTOCHROME_P450"/>
    <property type="match status" value="1"/>
</dbReference>
<protein>
    <recommendedName>
        <fullName evidence="11">Cytochrome P450</fullName>
    </recommendedName>
</protein>
<evidence type="ECO:0000256" key="1">
    <source>
        <dbReference type="ARBA" id="ARBA00001971"/>
    </source>
</evidence>
<dbReference type="Gene3D" id="1.10.630.10">
    <property type="entry name" value="Cytochrome P450"/>
    <property type="match status" value="1"/>
</dbReference>
<dbReference type="InterPro" id="IPR036396">
    <property type="entry name" value="Cyt_P450_sf"/>
</dbReference>
<reference evidence="9 10" key="1">
    <citation type="submission" date="2015-01" db="EMBL/GenBank/DDBJ databases">
        <title>The Genome Sequence of Ochroconis gallopava CBS43764.</title>
        <authorList>
            <consortium name="The Broad Institute Genomics Platform"/>
            <person name="Cuomo C."/>
            <person name="de Hoog S."/>
            <person name="Gorbushina A."/>
            <person name="Stielow B."/>
            <person name="Teixiera M."/>
            <person name="Abouelleil A."/>
            <person name="Chapman S.B."/>
            <person name="Priest M."/>
            <person name="Young S.K."/>
            <person name="Wortman J."/>
            <person name="Nusbaum C."/>
            <person name="Birren B."/>
        </authorList>
    </citation>
    <scope>NUCLEOTIDE SEQUENCE [LARGE SCALE GENOMIC DNA]</scope>
    <source>
        <strain evidence="9 10">CBS 43764</strain>
    </source>
</reference>
<dbReference type="VEuPathDB" id="FungiDB:PV09_05530"/>
<evidence type="ECO:0000256" key="8">
    <source>
        <dbReference type="RuleBase" id="RU000461"/>
    </source>
</evidence>
<evidence type="ECO:0000256" key="5">
    <source>
        <dbReference type="ARBA" id="ARBA00023004"/>
    </source>
</evidence>
<organism evidence="9 10">
    <name type="scientific">Verruconis gallopava</name>
    <dbReference type="NCBI Taxonomy" id="253628"/>
    <lineage>
        <taxon>Eukaryota</taxon>
        <taxon>Fungi</taxon>
        <taxon>Dikarya</taxon>
        <taxon>Ascomycota</taxon>
        <taxon>Pezizomycotina</taxon>
        <taxon>Dothideomycetes</taxon>
        <taxon>Pleosporomycetidae</taxon>
        <taxon>Venturiales</taxon>
        <taxon>Sympoventuriaceae</taxon>
        <taxon>Verruconis</taxon>
    </lineage>
</organism>
<dbReference type="GeneID" id="27313503"/>
<dbReference type="PANTHER" id="PTHR24305">
    <property type="entry name" value="CYTOCHROME P450"/>
    <property type="match status" value="1"/>
</dbReference>
<evidence type="ECO:0000256" key="2">
    <source>
        <dbReference type="ARBA" id="ARBA00010617"/>
    </source>
</evidence>
<evidence type="ECO:0000256" key="6">
    <source>
        <dbReference type="ARBA" id="ARBA00023033"/>
    </source>
</evidence>